<feature type="compositionally biased region" description="Low complexity" evidence="1">
    <location>
        <begin position="767"/>
        <end position="785"/>
    </location>
</feature>
<comment type="caution">
    <text evidence="3">The sequence shown here is derived from an EMBL/GenBank/DDBJ whole genome shotgun (WGS) entry which is preliminary data.</text>
</comment>
<proteinExistence type="predicted"/>
<gene>
    <name evidence="3" type="ORF">AK812_SmicGene32446</name>
</gene>
<feature type="region of interest" description="Disordered" evidence="1">
    <location>
        <begin position="430"/>
        <end position="455"/>
    </location>
</feature>
<evidence type="ECO:0000313" key="4">
    <source>
        <dbReference type="Proteomes" id="UP000186817"/>
    </source>
</evidence>
<sequence length="2249" mass="247669">MSSSRVGLYLGYAQGEFLSCSCDMQGTFRPLFKADACENKVCSVKKCIKKKDVCNLRDAHLIRAAGLLGKTKRRGVPLQKGDPVCGACQRRQESVEPGFAVGQRLASFNYTNYPPFKAYGVEGWWLDNLLKAGKLSRKAYLKLAAQVTVGFQKRLADCKAAERYLRDEALQDAICAHAKALEPATLPMKSFPVIEEFVACHDGSSRFRRPILAIVGGTRLGKSMLAAHTLQRIAQQLGLPEYLEVTVEESEQMDLAEFDRRIHAGVILDGVGDALFLKRHREALQGRPKMVKGAKSATNVYSYAYSFCGRAVVATFDLSAQNLGELESDHWLCNRDNVRLLKLNETAYVEPADMYLDSPAHAAQRKRRWIGSPPRCAALFPGPTPKLLNTAHGKKSALPYSLWLYTSWHGVETAVQTSWTDDEQTLAASTQAIPATGAEEKTGDKSASMDVDNDTGGVSPCVDQILRHRLIGYEKEMGKTAWSDELVAVEKRKRKAKRGRMCPLNNNMIKMVFLQNGMIREFSAKFFTNSSMIGIVFLQNGMIREFLNNYNMDMIVLMVLACECVGSIEEQHAWLTDSGASCHMIGESMLDGGHVEILKEPLCLETLVGATLYRLDTTEFKAKPTATHTRTAVSKLLVAKMDSEVDWGASEAEVEETLGEPTPGEPGPGCSEFRGPTDGCGEERPECWGLVDGDFAEDAKQQQHQFEPTGKAARSWDGAAGDTVPGPGDAVSGSVGLAWPAGAPPGEARGGGRAGSSRELDGTRSRASGAKVEEAAAATSEAVPSQKRDGRRGQPGESKDCGGDRDGGGGRKPSEEHSQGGNQGEEDRRLGTSWASFAEAADESSRTAQAQVGGCESPAASAKGFGRALGEQEAVQDAGEEEAGAEGATERLEEPSAGGRDRARVASPGQPDVQYEVEEKSAEFSDAWWIASDRDVLPKFSLFEHELRSHVPFSSSCEVCVRARGLKKARHRTEVHQNEVQLDQFWHGSLRFLILVHSKSFAIGCVSGDGPREAIVAGMSQWLMHFGLANKDCLFTCDAEGYMRTLWQQLLQDFPSFQGTIEQFAAGRHAPVAERGVRALRETASGILLQMQDNFVALRNNRKAFSLLFGHACAVHNRYNVMSGSMLSPLQRLRGNQHKPHQAYIFGGTVLVAPPPSKAGAVTGRFAYGSYLGPVLGKASHWASIQVKPGVVEILQSPAIKMLLPVRYDLELLGMLAKRAGSIVHRPPLLPDIDRVDDELTVLPLSLTEDGNPPKEWLLEHGRTRRCLACERGMFHGVKHSVTCRKRYRAWLEEQREAQPEAPGRQGGEEPAEVVPAPIGVEDEDPVVDVELPDDFVDVEVRDSWLPSVEDYLPSQSEGGPRPASEAEGAEDEGYGVGEVPTGDAPMEVDSCWSVASYETLEAVPLELAENFAVGVECRQSVFSSIEDDGWTELKMRDRVVYLQKPSFVRDDATDKSLDPAKANAGMAKEIRALDSLRVGDAITKQEADAYCREHGIRILSTRWVSVAKKDGETKEDIVRARIVARDYASGSPTAAELGISSPTSSNEAFRSFLVFVSATESEIVLADVSTAFLFALIVSPECVMLPPNIRFSDNTRVFLKLRKALYGLRSASLAWYKHLSELVKEMGLHASDTEKSVFSGEYEFKGKKVWMLLLAYVDDLMIACKDKEAALNLVERLGRSVKIKVTGILSRDKKIDFLGRVIQKIEYGLLLGLPEGYFSSVYESYGIKKGTTTPPDLRKILDDALEKPECQKPLTAEAASRYRSAVGKISWGGQTRIDLTYFISVLSRGQSTPLVVRETCLRAFLRYLMSVDHLKQLMGAEECSGRVEAFVDSNWAPERNNDRRSLSGCVILVDGFPIKAFTRQQSSVAMSSAEAELVAITEGAKEAVGVVSLIQHIWGAFRTCQEPPAIFSDSQAAINIGSMHGLLRRVRHIDLRVCWTQAAIQDRLISLSWVRGVDNPADLFTKALAKPHVHYEKLGITEHLPREALLITDADCDQIVLSTLLGRIVSTSALERYARQLDEVNPVRNRWVVVEFCTSVNSGMKLAAETFRSLKVICITEEENGLCEEIIALTRNFVVSMIEQGVRVLVWSSTPCTGGCLWQYTHRGKPGHDARLRKLWGIQRKLWKNLCLLVSPVEGVADELQPYFAVEWPKTCQYWSWKDVQKMLESRERPVLTSLVDGCSVGMVGADGLLVHKRWRVDSDYPPLASTLDSLRCTKDHIHSNNFDLRETQHYPVSMCEKVLSSLK</sequence>
<feature type="compositionally biased region" description="Basic and acidic residues" evidence="1">
    <location>
        <begin position="888"/>
        <end position="904"/>
    </location>
</feature>
<accession>A0A1Q9CU31</accession>
<keyword evidence="4" id="KW-1185">Reference proteome</keyword>
<dbReference type="Pfam" id="PF07727">
    <property type="entry name" value="RVT_2"/>
    <property type="match status" value="1"/>
</dbReference>
<dbReference type="EMBL" id="LSRX01000916">
    <property type="protein sequence ID" value="OLP86442.1"/>
    <property type="molecule type" value="Genomic_DNA"/>
</dbReference>
<dbReference type="CDD" id="cd09272">
    <property type="entry name" value="RNase_HI_RT_Ty1"/>
    <property type="match status" value="1"/>
</dbReference>
<dbReference type="InterPro" id="IPR013103">
    <property type="entry name" value="RVT_2"/>
</dbReference>
<feature type="region of interest" description="Disordered" evidence="1">
    <location>
        <begin position="649"/>
        <end position="681"/>
    </location>
</feature>
<organism evidence="3 4">
    <name type="scientific">Symbiodinium microadriaticum</name>
    <name type="common">Dinoflagellate</name>
    <name type="synonym">Zooxanthella microadriatica</name>
    <dbReference type="NCBI Taxonomy" id="2951"/>
    <lineage>
        <taxon>Eukaryota</taxon>
        <taxon>Sar</taxon>
        <taxon>Alveolata</taxon>
        <taxon>Dinophyceae</taxon>
        <taxon>Suessiales</taxon>
        <taxon>Symbiodiniaceae</taxon>
        <taxon>Symbiodinium</taxon>
    </lineage>
</organism>
<dbReference type="PANTHER" id="PTHR11439:SF483">
    <property type="entry name" value="PEPTIDE SYNTHASE GLIP-LIKE, PUTATIVE (AFU_ORTHOLOGUE AFUA_3G12920)-RELATED"/>
    <property type="match status" value="1"/>
</dbReference>
<protein>
    <submittedName>
        <fullName evidence="3">Retrovirus-related Pol polyprotein from transposon TNT 1-94</fullName>
    </submittedName>
</protein>
<reference evidence="3 4" key="1">
    <citation type="submission" date="2016-02" db="EMBL/GenBank/DDBJ databases">
        <title>Genome analysis of coral dinoflagellate symbionts highlights evolutionary adaptations to a symbiotic lifestyle.</title>
        <authorList>
            <person name="Aranda M."/>
            <person name="Li Y."/>
            <person name="Liew Y.J."/>
            <person name="Baumgarten S."/>
            <person name="Simakov O."/>
            <person name="Wilson M."/>
            <person name="Piel J."/>
            <person name="Ashoor H."/>
            <person name="Bougouffa S."/>
            <person name="Bajic V.B."/>
            <person name="Ryu T."/>
            <person name="Ravasi T."/>
            <person name="Bayer T."/>
            <person name="Micklem G."/>
            <person name="Kim H."/>
            <person name="Bhak J."/>
            <person name="Lajeunesse T.C."/>
            <person name="Voolstra C.R."/>
        </authorList>
    </citation>
    <scope>NUCLEOTIDE SEQUENCE [LARGE SCALE GENOMIC DNA]</scope>
    <source>
        <strain evidence="3 4">CCMP2467</strain>
    </source>
</reference>
<dbReference type="PANTHER" id="PTHR11439">
    <property type="entry name" value="GAG-POL-RELATED RETROTRANSPOSON"/>
    <property type="match status" value="1"/>
</dbReference>
<evidence type="ECO:0000259" key="2">
    <source>
        <dbReference type="Pfam" id="PF07727"/>
    </source>
</evidence>
<name>A0A1Q9CU31_SYMMI</name>
<evidence type="ECO:0000313" key="3">
    <source>
        <dbReference type="EMBL" id="OLP86442.1"/>
    </source>
</evidence>
<feature type="region of interest" description="Disordered" evidence="1">
    <location>
        <begin position="1348"/>
        <end position="1384"/>
    </location>
</feature>
<feature type="compositionally biased region" description="Basic and acidic residues" evidence="1">
    <location>
        <begin position="786"/>
        <end position="818"/>
    </location>
</feature>
<feature type="region of interest" description="Disordered" evidence="1">
    <location>
        <begin position="1295"/>
        <end position="1323"/>
    </location>
</feature>
<feature type="domain" description="Reverse transcriptase Ty1/copia-type" evidence="2">
    <location>
        <begin position="1497"/>
        <end position="1713"/>
    </location>
</feature>
<dbReference type="Proteomes" id="UP000186817">
    <property type="component" value="Unassembled WGS sequence"/>
</dbReference>
<evidence type="ECO:0000256" key="1">
    <source>
        <dbReference type="SAM" id="MobiDB-lite"/>
    </source>
</evidence>
<feature type="region of interest" description="Disordered" evidence="1">
    <location>
        <begin position="700"/>
        <end position="910"/>
    </location>
</feature>